<dbReference type="AlphaFoldDB" id="A0A831A2J0"/>
<gene>
    <name evidence="2" type="ORF">BN437_1123</name>
</gene>
<proteinExistence type="predicted"/>
<comment type="caution">
    <text evidence="2">The sequence shown here is derived from an EMBL/GenBank/DDBJ whole genome shotgun (WGS) entry which is preliminary data.</text>
</comment>
<evidence type="ECO:0000313" key="2">
    <source>
        <dbReference type="EMBL" id="CCO93075.1"/>
    </source>
</evidence>
<evidence type="ECO:0000313" key="3">
    <source>
        <dbReference type="Proteomes" id="UP000013111"/>
    </source>
</evidence>
<dbReference type="EMBL" id="CAPB01000008">
    <property type="protein sequence ID" value="CCO93075.1"/>
    <property type="molecule type" value="Genomic_DNA"/>
</dbReference>
<dbReference type="Proteomes" id="UP000013111">
    <property type="component" value="Unassembled WGS sequence"/>
</dbReference>
<organism evidence="2 3">
    <name type="scientific">Erwinia amylovora NBRC 12687 = CFBP 1232</name>
    <dbReference type="NCBI Taxonomy" id="1219359"/>
    <lineage>
        <taxon>Bacteria</taxon>
        <taxon>Pseudomonadati</taxon>
        <taxon>Pseudomonadota</taxon>
        <taxon>Gammaproteobacteria</taxon>
        <taxon>Enterobacterales</taxon>
        <taxon>Erwiniaceae</taxon>
        <taxon>Erwinia</taxon>
    </lineage>
</organism>
<accession>A0A831A2J0</accession>
<name>A0A831A2J0_ERWAM</name>
<reference evidence="2 3" key="2">
    <citation type="submission" date="2013-04" db="EMBL/GenBank/DDBJ databases">
        <title>Comparative genomics of 12 strains of Erwinia amylovora identifies a pan-genome with a large conserved core and provides insights into host specificity.</title>
        <authorList>
            <person name="Mann R.A."/>
            <person name="Smits T.H.M."/>
            <person name="Buehlmann A."/>
            <person name="Blom J."/>
            <person name="Goesmann A."/>
            <person name="Frey J.E."/>
            <person name="Plummer K.M."/>
            <person name="Beer S.V."/>
            <person name="Luck J."/>
            <person name="Duffy B."/>
            <person name="Rodoni B."/>
        </authorList>
    </citation>
    <scope>NUCLEOTIDE SEQUENCE [LARGE SCALE GENOMIC DNA]</scope>
    <source>
        <strain evidence="3">CFBP 1232</strain>
    </source>
</reference>
<protein>
    <submittedName>
        <fullName evidence="2">Uncharacterized protein</fullName>
    </submittedName>
</protein>
<reference evidence="2 3" key="1">
    <citation type="submission" date="2012-11" db="EMBL/GenBank/DDBJ databases">
        <authorList>
            <person name="Linke B."/>
        </authorList>
    </citation>
    <scope>NUCLEOTIDE SEQUENCE [LARGE SCALE GENOMIC DNA]</scope>
    <source>
        <strain evidence="3">CFBP 1232</strain>
    </source>
</reference>
<feature type="region of interest" description="Disordered" evidence="1">
    <location>
        <begin position="1"/>
        <end position="20"/>
    </location>
</feature>
<evidence type="ECO:0000256" key="1">
    <source>
        <dbReference type="SAM" id="MobiDB-lite"/>
    </source>
</evidence>
<feature type="compositionally biased region" description="Polar residues" evidence="1">
    <location>
        <begin position="1"/>
        <end position="15"/>
    </location>
</feature>
<sequence length="43" mass="5149">MAQTPSAAQRSQGSRFDNRDNQRQQTILGCFCRWLRVFRRFSQ</sequence>